<reference evidence="1 2" key="1">
    <citation type="submission" date="2021-01" db="EMBL/GenBank/DDBJ databases">
        <title>Whole genome shotgun sequence of Microbispora corallina NBRC 16416.</title>
        <authorList>
            <person name="Komaki H."/>
            <person name="Tamura T."/>
        </authorList>
    </citation>
    <scope>NUCLEOTIDE SEQUENCE [LARGE SCALE GENOMIC DNA]</scope>
    <source>
        <strain evidence="1 2">NBRC 16416</strain>
    </source>
</reference>
<sequence>MTVHAEGAGSIAVGGDAINSIFVTGGVNQFFVGQYERLAEAYLSPRALYRELRLDEYTGRDWLVREIDSFLSSNDRGYLLIEAEAGMGKTAFMAWIARERKYVHHFVRLMPDVNDLGVALRNLSAQLIRAWDLRSMAVGGVLGANASRPDFFTEVLYEAADMRDATRPGEPIVIAVDGLNETAALPFQNPLALPSELPDGVYVLATQRTTHLPLVVNTPRRVLRIRPDSPENLGDIRAYLHRMVGAPDLAERLAASGAAPADVVDRLALWCGGVWLVLRYVLAELRTGARSPSELSSLPIGLWQYYARFWRDWQRAHESTWAGVDLPLLVALTAAQEPLTLDLLCEMSRCPDPGRAADLVGDAWRPFLHISGEGTDERYAAFHDSLGEFMAGQVDASALSSAERFFVDRLSVAQREAHRRVAERYLTAWGELPEGLPRLRGDAAAMDDGYGLRHLVHHLVHASEDAVLHSLMALEWPRADAGDEAGPSPASNAWYEVHRARREFAGYALDVQRAWSRAEQVPDKAAAPAAPRTVALELRYALIASSVDSVAGNVPSELLLLLIDHGMLTAAQALELTGEMSDARARAESLSALVPRLTGPAHAEAVREALASVQLVPDGYWRAGELLRLAQVAGPEHHDDLRRIAGGMGRPYERDIAHRGLDALSLPGPVAPVLSGDAHEPRDPAEFLEQYRRRTRRGVATLLIGLDDDPAASGADRHVASSGFVRSPRWRAELLTESARTAPAETREAVLRAALDISLLVGDRQILTTTMGSIAACLAATGAVDMALACASEMPDAEGLARALFAIAAETGEAVRPGLTRRALDVAAALDDPATRGELLRANAAGLVPMAADGSLAPVLADLPGGWRAAVLGAVAVHDEPAQRVRLLADALDIALASPDDGGAVLAGLVAVAPAGLLPAAREAVAAVHDRERHDAAAAALAARLGREGRAEAADEVVGTIRDPYWRMTAEFGAASGLAAAGRADQAAELAARLPSRHWRAEVLASAGRTDSAYAVADGIAEPSGRISALLRIASAAPPGGDRDGLEEARTTLPAITDPVTLGQATIAVALALGRRGRAGDALDLVRMLPDIERENALTRVRPLPGEALAVAVLLARGLPDPVARGRVLASLTGPLVAAGTFDVLDHVRTVLRLLATGARAQLLEVTPGLLPGLLELAGPQGLVDMAAAVTAAYRWWP</sequence>
<name>A0ABQ4FV20_9ACTN</name>
<dbReference type="InterPro" id="IPR027417">
    <property type="entry name" value="P-loop_NTPase"/>
</dbReference>
<dbReference type="RefSeq" id="WP_204056272.1">
    <property type="nucleotide sequence ID" value="NZ_BAAAGP010000002.1"/>
</dbReference>
<dbReference type="PANTHER" id="PTHR10039:SF14">
    <property type="entry name" value="NACHT DOMAIN-CONTAINING PROTEIN"/>
    <property type="match status" value="1"/>
</dbReference>
<keyword evidence="2" id="KW-1185">Reference proteome</keyword>
<dbReference type="EMBL" id="BOOC01000005">
    <property type="protein sequence ID" value="GIH38647.1"/>
    <property type="molecule type" value="Genomic_DNA"/>
</dbReference>
<dbReference type="SUPFAM" id="SSF52540">
    <property type="entry name" value="P-loop containing nucleoside triphosphate hydrolases"/>
    <property type="match status" value="1"/>
</dbReference>
<dbReference type="PANTHER" id="PTHR10039">
    <property type="entry name" value="AMELOGENIN"/>
    <property type="match status" value="1"/>
</dbReference>
<comment type="caution">
    <text evidence="1">The sequence shown here is derived from an EMBL/GenBank/DDBJ whole genome shotgun (WGS) entry which is preliminary data.</text>
</comment>
<proteinExistence type="predicted"/>
<dbReference type="Proteomes" id="UP000603904">
    <property type="component" value="Unassembled WGS sequence"/>
</dbReference>
<evidence type="ECO:0000313" key="1">
    <source>
        <dbReference type="EMBL" id="GIH38647.1"/>
    </source>
</evidence>
<evidence type="ECO:0008006" key="3">
    <source>
        <dbReference type="Google" id="ProtNLM"/>
    </source>
</evidence>
<evidence type="ECO:0000313" key="2">
    <source>
        <dbReference type="Proteomes" id="UP000603904"/>
    </source>
</evidence>
<gene>
    <name evidence="1" type="ORF">Mco01_16470</name>
</gene>
<protein>
    <recommendedName>
        <fullName evidence="3">ATP-binding protein</fullName>
    </recommendedName>
</protein>
<organism evidence="1 2">
    <name type="scientific">Microbispora corallina</name>
    <dbReference type="NCBI Taxonomy" id="83302"/>
    <lineage>
        <taxon>Bacteria</taxon>
        <taxon>Bacillati</taxon>
        <taxon>Actinomycetota</taxon>
        <taxon>Actinomycetes</taxon>
        <taxon>Streptosporangiales</taxon>
        <taxon>Streptosporangiaceae</taxon>
        <taxon>Microbispora</taxon>
    </lineage>
</organism>
<accession>A0ABQ4FV20</accession>